<feature type="domain" description="Pyridine nucleotide-disulphide oxidoreductase dimerisation" evidence="7">
    <location>
        <begin position="328"/>
        <end position="430"/>
    </location>
</feature>
<name>A0A1H3I289_9BACI</name>
<organism evidence="9 10">
    <name type="scientific">Salimicrobium album</name>
    <dbReference type="NCBI Taxonomy" id="50717"/>
    <lineage>
        <taxon>Bacteria</taxon>
        <taxon>Bacillati</taxon>
        <taxon>Bacillota</taxon>
        <taxon>Bacilli</taxon>
        <taxon>Bacillales</taxon>
        <taxon>Bacillaceae</taxon>
        <taxon>Salimicrobium</taxon>
    </lineage>
</organism>
<dbReference type="PANTHER" id="PTHR43429:SF1">
    <property type="entry name" value="NAD(P)H SULFUR OXIDOREDUCTASE (COA-DEPENDENT)"/>
    <property type="match status" value="1"/>
</dbReference>
<accession>A0A1H3I289</accession>
<comment type="caution">
    <text evidence="9">The sequence shown here is derived from an EMBL/GenBank/DDBJ whole genome shotgun (WGS) entry which is preliminary data.</text>
</comment>
<dbReference type="InterPro" id="IPR050260">
    <property type="entry name" value="FAD-bd_OxRdtase"/>
</dbReference>
<evidence type="ECO:0000313" key="9">
    <source>
        <dbReference type="EMBL" id="SDY21813.1"/>
    </source>
</evidence>
<feature type="domain" description="FAD/NAD(P)-binding" evidence="8">
    <location>
        <begin position="1"/>
        <end position="289"/>
    </location>
</feature>
<keyword evidence="4" id="KW-0274">FAD</keyword>
<keyword evidence="3" id="KW-0285">Flavoprotein</keyword>
<evidence type="ECO:0000256" key="2">
    <source>
        <dbReference type="ARBA" id="ARBA00009130"/>
    </source>
</evidence>
<evidence type="ECO:0000256" key="3">
    <source>
        <dbReference type="ARBA" id="ARBA00022630"/>
    </source>
</evidence>
<dbReference type="Gene3D" id="3.50.50.60">
    <property type="entry name" value="FAD/NAD(P)-binding domain"/>
    <property type="match status" value="2"/>
</dbReference>
<dbReference type="Pfam" id="PF07992">
    <property type="entry name" value="Pyr_redox_2"/>
    <property type="match status" value="1"/>
</dbReference>
<dbReference type="RefSeq" id="WP_093107953.1">
    <property type="nucleotide sequence ID" value="NZ_FNOS01000006.1"/>
</dbReference>
<reference evidence="9 10" key="1">
    <citation type="submission" date="2016-10" db="EMBL/GenBank/DDBJ databases">
        <authorList>
            <person name="Varghese N."/>
            <person name="Submissions S."/>
        </authorList>
    </citation>
    <scope>NUCLEOTIDE SEQUENCE [LARGE SCALE GENOMIC DNA]</scope>
    <source>
        <strain evidence="9 10">DSM 20748</strain>
    </source>
</reference>
<evidence type="ECO:0000256" key="5">
    <source>
        <dbReference type="ARBA" id="ARBA00023002"/>
    </source>
</evidence>
<dbReference type="SUPFAM" id="SSF55424">
    <property type="entry name" value="FAD/NAD-linked reductases, dimerisation (C-terminal) domain"/>
    <property type="match status" value="1"/>
</dbReference>
<dbReference type="InterPro" id="IPR036188">
    <property type="entry name" value="FAD/NAD-bd_sf"/>
</dbReference>
<comment type="cofactor">
    <cofactor evidence="1">
        <name>FAD</name>
        <dbReference type="ChEBI" id="CHEBI:57692"/>
    </cofactor>
</comment>
<keyword evidence="10" id="KW-1185">Reference proteome</keyword>
<dbReference type="InterPro" id="IPR023753">
    <property type="entry name" value="FAD/NAD-binding_dom"/>
</dbReference>
<keyword evidence="5" id="KW-0560">Oxidoreductase</keyword>
<dbReference type="SUPFAM" id="SSF51905">
    <property type="entry name" value="FAD/NAD(P)-binding domain"/>
    <property type="match status" value="1"/>
</dbReference>
<evidence type="ECO:0000313" key="10">
    <source>
        <dbReference type="Proteomes" id="UP000198647"/>
    </source>
</evidence>
<protein>
    <submittedName>
        <fullName evidence="9">NADPH-dependent 2,4-dienoyl-CoA reductase, sulfur reductase</fullName>
    </submittedName>
</protein>
<evidence type="ECO:0000259" key="7">
    <source>
        <dbReference type="Pfam" id="PF02852"/>
    </source>
</evidence>
<evidence type="ECO:0000256" key="4">
    <source>
        <dbReference type="ARBA" id="ARBA00022827"/>
    </source>
</evidence>
<dbReference type="PANTHER" id="PTHR43429">
    <property type="entry name" value="PYRIDINE NUCLEOTIDE-DISULFIDE OXIDOREDUCTASE DOMAIN-CONTAINING"/>
    <property type="match status" value="1"/>
</dbReference>
<dbReference type="InterPro" id="IPR004099">
    <property type="entry name" value="Pyr_nucl-diS_OxRdtase_dimer"/>
</dbReference>
<proteinExistence type="inferred from homology"/>
<evidence type="ECO:0000256" key="1">
    <source>
        <dbReference type="ARBA" id="ARBA00001974"/>
    </source>
</evidence>
<dbReference type="PRINTS" id="PR00411">
    <property type="entry name" value="PNDRDTASEI"/>
</dbReference>
<dbReference type="InterPro" id="IPR016156">
    <property type="entry name" value="FAD/NAD-linked_Rdtase_dimer_sf"/>
</dbReference>
<comment type="similarity">
    <text evidence="2">Belongs to the class-III pyridine nucleotide-disulfide oxidoreductase family.</text>
</comment>
<evidence type="ECO:0000259" key="8">
    <source>
        <dbReference type="Pfam" id="PF07992"/>
    </source>
</evidence>
<dbReference type="Pfam" id="PF02852">
    <property type="entry name" value="Pyr_redox_dim"/>
    <property type="match status" value="1"/>
</dbReference>
<keyword evidence="6" id="KW-0676">Redox-active center</keyword>
<gene>
    <name evidence="9" type="ORF">SAMN04488081_2382</name>
</gene>
<dbReference type="PRINTS" id="PR00368">
    <property type="entry name" value="FADPNR"/>
</dbReference>
<sequence length="442" mass="48608">MKLVIIGGDAAGMSAAMQVVRKTENPEVVVLEKGEVYSYGQCGLPYVISGTVPSTDDLIARDVETFRDKYGIDARVNHEVTSVDCSKRKVYGINQDGEKFEESYDELLVASGVSPMLPPWKGKDLQGVHALKTIPDAKEIMADLSEDVEKVTVIGSGYIGLEVAENFREIGKDVHIITRSDYPGSMVDGDMGKLIQEEAEKQGVRITRNSSVERLEGEEYVQKVVTEQGEFETDLVVVATGVTPNTSFMKGTGIYTAKNEAIEVNRFMETNLPHVYAAGDCAVQYHRLKKRNDFIPLGTHANKQGRIAGLVLSGHRKSFKGIVGTSILKFFDLTIGKTGLSEKEAEEENIPVEKVYVEATNAAGYYSDEEPMSIKMLTEPETGKLLGVQIIGPYGVDKRIDVMATALYNEMTAEDLLDLDLAYAPPYNSVWDALQQAARRVK</sequence>
<dbReference type="EMBL" id="FNOS01000006">
    <property type="protein sequence ID" value="SDY21813.1"/>
    <property type="molecule type" value="Genomic_DNA"/>
</dbReference>
<evidence type="ECO:0000256" key="6">
    <source>
        <dbReference type="ARBA" id="ARBA00023284"/>
    </source>
</evidence>
<dbReference type="Proteomes" id="UP000198647">
    <property type="component" value="Unassembled WGS sequence"/>
</dbReference>